<comment type="caution">
    <text evidence="2">The sequence shown here is derived from an EMBL/GenBank/DDBJ whole genome shotgun (WGS) entry which is preliminary data.</text>
</comment>
<evidence type="ECO:0000313" key="2">
    <source>
        <dbReference type="EMBL" id="KAH7094989.1"/>
    </source>
</evidence>
<dbReference type="OrthoDB" id="3796398at2759"/>
<sequence length="400" mass="46050">MPSCRPNYPTVNYHPDRGPRPRPRPRPQTRRRSRPPSPFPPPDKLGPALSPWSFDAKTGAVLRDGKRLEDWERNLALLATRYPDRFDLDADLRGVRHKDRRVFNYKEKEVLRLVKKWPLDLAELEHSPRGEERVLSSGSIQRTTRTTDEMPRSTSDQTTKNDSIMHTASLPRIPTDQSPWTCEPSTGDIFAAGEPLTTNERRLVLLASHHLANFRDASVPKGGRPLTGWERELVDAARKFPVDFKNITDYYPAHGPVPESQRNKKKRKRRDELENERVLGGEEEKGHKTKALPDIPTDRSPWSANARAEEIFVSGERLSYFERRLVFIASRYPDKFHEDGTFKAKREPVLTGWERELVRAAKKFPIELGEVREEHKRYFEVGRGKVSDSLKEAIDGLRGT</sequence>
<feature type="region of interest" description="Disordered" evidence="1">
    <location>
        <begin position="1"/>
        <end position="51"/>
    </location>
</feature>
<gene>
    <name evidence="2" type="ORF">FB567DRAFT_586330</name>
</gene>
<feature type="compositionally biased region" description="Basic residues" evidence="1">
    <location>
        <begin position="20"/>
        <end position="34"/>
    </location>
</feature>
<dbReference type="EMBL" id="JAGMVJ010000001">
    <property type="protein sequence ID" value="KAH7094989.1"/>
    <property type="molecule type" value="Genomic_DNA"/>
</dbReference>
<evidence type="ECO:0000256" key="1">
    <source>
        <dbReference type="SAM" id="MobiDB-lite"/>
    </source>
</evidence>
<feature type="compositionally biased region" description="Polar residues" evidence="1">
    <location>
        <begin position="152"/>
        <end position="161"/>
    </location>
</feature>
<protein>
    <submittedName>
        <fullName evidence="2">Uncharacterized protein</fullName>
    </submittedName>
</protein>
<keyword evidence="3" id="KW-1185">Reference proteome</keyword>
<feature type="region of interest" description="Disordered" evidence="1">
    <location>
        <begin position="251"/>
        <end position="300"/>
    </location>
</feature>
<accession>A0A8K0W4M5</accession>
<feature type="compositionally biased region" description="Pro residues" evidence="1">
    <location>
        <begin position="35"/>
        <end position="44"/>
    </location>
</feature>
<evidence type="ECO:0000313" key="3">
    <source>
        <dbReference type="Proteomes" id="UP000813461"/>
    </source>
</evidence>
<dbReference type="AlphaFoldDB" id="A0A8K0W4M5"/>
<reference evidence="2" key="1">
    <citation type="journal article" date="2021" name="Nat. Commun.">
        <title>Genetic determinants of endophytism in the Arabidopsis root mycobiome.</title>
        <authorList>
            <person name="Mesny F."/>
            <person name="Miyauchi S."/>
            <person name="Thiergart T."/>
            <person name="Pickel B."/>
            <person name="Atanasova L."/>
            <person name="Karlsson M."/>
            <person name="Huettel B."/>
            <person name="Barry K.W."/>
            <person name="Haridas S."/>
            <person name="Chen C."/>
            <person name="Bauer D."/>
            <person name="Andreopoulos W."/>
            <person name="Pangilinan J."/>
            <person name="LaButti K."/>
            <person name="Riley R."/>
            <person name="Lipzen A."/>
            <person name="Clum A."/>
            <person name="Drula E."/>
            <person name="Henrissat B."/>
            <person name="Kohler A."/>
            <person name="Grigoriev I.V."/>
            <person name="Martin F.M."/>
            <person name="Hacquard S."/>
        </authorList>
    </citation>
    <scope>NUCLEOTIDE SEQUENCE</scope>
    <source>
        <strain evidence="2">MPI-SDFR-AT-0120</strain>
    </source>
</reference>
<organism evidence="2 3">
    <name type="scientific">Paraphoma chrysanthemicola</name>
    <dbReference type="NCBI Taxonomy" id="798071"/>
    <lineage>
        <taxon>Eukaryota</taxon>
        <taxon>Fungi</taxon>
        <taxon>Dikarya</taxon>
        <taxon>Ascomycota</taxon>
        <taxon>Pezizomycotina</taxon>
        <taxon>Dothideomycetes</taxon>
        <taxon>Pleosporomycetidae</taxon>
        <taxon>Pleosporales</taxon>
        <taxon>Pleosporineae</taxon>
        <taxon>Phaeosphaeriaceae</taxon>
        <taxon>Paraphoma</taxon>
    </lineage>
</organism>
<feature type="compositionally biased region" description="Basic and acidic residues" evidence="1">
    <location>
        <begin position="270"/>
        <end position="286"/>
    </location>
</feature>
<proteinExistence type="predicted"/>
<feature type="region of interest" description="Disordered" evidence="1">
    <location>
        <begin position="128"/>
        <end position="161"/>
    </location>
</feature>
<name>A0A8K0W4M5_9PLEO</name>
<dbReference type="Proteomes" id="UP000813461">
    <property type="component" value="Unassembled WGS sequence"/>
</dbReference>